<evidence type="ECO:0000313" key="1">
    <source>
        <dbReference type="Proteomes" id="UP000515124"/>
    </source>
</evidence>
<dbReference type="Proteomes" id="UP000515124">
    <property type="component" value="Unplaced"/>
</dbReference>
<dbReference type="KEGG" id="pavi:110770146"/>
<name>A0A6P5TQV9_PRUAV</name>
<dbReference type="GeneID" id="110770146"/>
<sequence length="181" mass="20744">MNTSNYHSIETLTGTNYSKWKQDLAISLGLLDYDFVLKENPLQVLDADAFAESKARYVKWEKTNGMTMLIMQRSMASSVKRSIPKIDNAKECYENIGQRFKVSEKSAKSSLLNKLTDMKYDGQGCVRAHIMNMIDIGAKLQELNMTVDEDMMVHFALNSLPKEFKISSKYLYSTERKLDTQ</sequence>
<gene>
    <name evidence="2" type="primary">LOC110770146</name>
</gene>
<proteinExistence type="predicted"/>
<dbReference type="PANTHER" id="PTHR35317:SF32">
    <property type="entry name" value="DUF4219 DOMAIN-CONTAINING PROTEIN"/>
    <property type="match status" value="1"/>
</dbReference>
<dbReference type="RefSeq" id="XP_021829923.1">
    <property type="nucleotide sequence ID" value="XM_021974231.1"/>
</dbReference>
<dbReference type="PANTHER" id="PTHR35317">
    <property type="entry name" value="OS04G0629600 PROTEIN"/>
    <property type="match status" value="1"/>
</dbReference>
<protein>
    <submittedName>
        <fullName evidence="2">Uncharacterized protein LOC110770146</fullName>
    </submittedName>
</protein>
<reference evidence="2" key="1">
    <citation type="submission" date="2025-08" db="UniProtKB">
        <authorList>
            <consortium name="RefSeq"/>
        </authorList>
    </citation>
    <scope>IDENTIFICATION</scope>
</reference>
<dbReference type="Pfam" id="PF14223">
    <property type="entry name" value="Retrotran_gag_2"/>
    <property type="match status" value="1"/>
</dbReference>
<dbReference type="AlphaFoldDB" id="A0A6P5TQV9"/>
<organism evidence="1 2">
    <name type="scientific">Prunus avium</name>
    <name type="common">Cherry</name>
    <name type="synonym">Cerasus avium</name>
    <dbReference type="NCBI Taxonomy" id="42229"/>
    <lineage>
        <taxon>Eukaryota</taxon>
        <taxon>Viridiplantae</taxon>
        <taxon>Streptophyta</taxon>
        <taxon>Embryophyta</taxon>
        <taxon>Tracheophyta</taxon>
        <taxon>Spermatophyta</taxon>
        <taxon>Magnoliopsida</taxon>
        <taxon>eudicotyledons</taxon>
        <taxon>Gunneridae</taxon>
        <taxon>Pentapetalae</taxon>
        <taxon>rosids</taxon>
        <taxon>fabids</taxon>
        <taxon>Rosales</taxon>
        <taxon>Rosaceae</taxon>
        <taxon>Amygdaloideae</taxon>
        <taxon>Amygdaleae</taxon>
        <taxon>Prunus</taxon>
    </lineage>
</organism>
<evidence type="ECO:0000313" key="2">
    <source>
        <dbReference type="RefSeq" id="XP_021829923.1"/>
    </source>
</evidence>
<accession>A0A6P5TQV9</accession>
<keyword evidence="1" id="KW-1185">Reference proteome</keyword>